<evidence type="ECO:0000313" key="1">
    <source>
        <dbReference type="EMBL" id="EMY71841.1"/>
    </source>
</evidence>
<dbReference type="STRING" id="1218591.LEP1GSC199_3109"/>
<name>N1WIX4_9LEPT</name>
<organism evidence="1 2">
    <name type="scientific">Leptospira vanthielii serovar Holland str. Waz Holland = ATCC 700522</name>
    <dbReference type="NCBI Taxonomy" id="1218591"/>
    <lineage>
        <taxon>Bacteria</taxon>
        <taxon>Pseudomonadati</taxon>
        <taxon>Spirochaetota</taxon>
        <taxon>Spirochaetia</taxon>
        <taxon>Leptospirales</taxon>
        <taxon>Leptospiraceae</taxon>
        <taxon>Leptospira</taxon>
    </lineage>
</organism>
<dbReference type="AlphaFoldDB" id="N1WIX4"/>
<dbReference type="RefSeq" id="WP_002976141.1">
    <property type="nucleotide sequence ID" value="NZ_AOGY02000007.1"/>
</dbReference>
<dbReference type="Proteomes" id="UP000012227">
    <property type="component" value="Unassembled WGS sequence"/>
</dbReference>
<comment type="caution">
    <text evidence="1">The sequence shown here is derived from an EMBL/GenBank/DDBJ whole genome shotgun (WGS) entry which is preliminary data.</text>
</comment>
<dbReference type="EMBL" id="AOGY02000007">
    <property type="protein sequence ID" value="EMY71841.1"/>
    <property type="molecule type" value="Genomic_DNA"/>
</dbReference>
<protein>
    <submittedName>
        <fullName evidence="1">Uncharacterized protein</fullName>
    </submittedName>
</protein>
<reference evidence="1 2" key="1">
    <citation type="submission" date="2013-03" db="EMBL/GenBank/DDBJ databases">
        <authorList>
            <person name="Harkins D.M."/>
            <person name="Durkin A.S."/>
            <person name="Brinkac L.M."/>
            <person name="Haft D.H."/>
            <person name="Selengut J.D."/>
            <person name="Sanka R."/>
            <person name="DePew J."/>
            <person name="Purushe J."/>
            <person name="Galloway R.L."/>
            <person name="Vinetz J.M."/>
            <person name="Sutton G.G."/>
            <person name="Nierman W.C."/>
            <person name="Fouts D.E."/>
        </authorList>
    </citation>
    <scope>NUCLEOTIDE SEQUENCE [LARGE SCALE GENOMIC DNA]</scope>
    <source>
        <strain evidence="1 2">Waz Holland</strain>
    </source>
</reference>
<proteinExistence type="predicted"/>
<accession>N1WIX4</accession>
<gene>
    <name evidence="1" type="ORF">LEP1GSC199_3109</name>
</gene>
<sequence>MSREEPVQKLGSLPTSPLEAIDLLKSEMDQPVWESRLLDLMKLAADGDKNTWAMIYQIIREADSGRLSWGYHKSLLSGMVYLLSYVGDSKSYRVLLNYVKSLDRAIPIGAMELISDLLPTFAELDIRELFTIASNSDELKSAFAVLALCKLNMENRLSDDEKEKLKTFLSTYKNYKYYLTDTIEVTLEQLNETDASDMLTELDGIFQ</sequence>
<evidence type="ECO:0000313" key="2">
    <source>
        <dbReference type="Proteomes" id="UP000012227"/>
    </source>
</evidence>